<sequence>MEFSVKKRKVEDGAVVGFVNIVQESWDKRQEKMCKYGDGKFQQVLLIPVVIFDGLAYYDNDSKVHIKFL</sequence>
<dbReference type="WBParaSite" id="SMUV_0000459301-mRNA-1">
    <property type="protein sequence ID" value="SMUV_0000459301-mRNA-1"/>
    <property type="gene ID" value="SMUV_0000459301"/>
</dbReference>
<name>A0A0N5AJF4_9BILA</name>
<proteinExistence type="predicted"/>
<evidence type="ECO:0000313" key="2">
    <source>
        <dbReference type="WBParaSite" id="SMUV_0000459301-mRNA-1"/>
    </source>
</evidence>
<organism evidence="1 2">
    <name type="scientific">Syphacia muris</name>
    <dbReference type="NCBI Taxonomy" id="451379"/>
    <lineage>
        <taxon>Eukaryota</taxon>
        <taxon>Metazoa</taxon>
        <taxon>Ecdysozoa</taxon>
        <taxon>Nematoda</taxon>
        <taxon>Chromadorea</taxon>
        <taxon>Rhabditida</taxon>
        <taxon>Spirurina</taxon>
        <taxon>Oxyuridomorpha</taxon>
        <taxon>Oxyuroidea</taxon>
        <taxon>Oxyuridae</taxon>
        <taxon>Syphacia</taxon>
    </lineage>
</organism>
<accession>A0A0N5AJF4</accession>
<protein>
    <submittedName>
        <fullName evidence="2">Single-stranded DNA-binding protein</fullName>
    </submittedName>
</protein>
<dbReference type="Proteomes" id="UP000046393">
    <property type="component" value="Unplaced"/>
</dbReference>
<reference evidence="2" key="1">
    <citation type="submission" date="2017-02" db="UniProtKB">
        <authorList>
            <consortium name="WormBaseParasite"/>
        </authorList>
    </citation>
    <scope>IDENTIFICATION</scope>
</reference>
<evidence type="ECO:0000313" key="1">
    <source>
        <dbReference type="Proteomes" id="UP000046393"/>
    </source>
</evidence>
<dbReference type="AlphaFoldDB" id="A0A0N5AJF4"/>
<keyword evidence="1" id="KW-1185">Reference proteome</keyword>